<keyword evidence="4" id="KW-0223">Dioxygenase</keyword>
<dbReference type="InterPro" id="IPR051559">
    <property type="entry name" value="HIF_prolyl_hydroxylases"/>
</dbReference>
<organism evidence="8 9">
    <name type="scientific">Legionella septentrionalis</name>
    <dbReference type="NCBI Taxonomy" id="2498109"/>
    <lineage>
        <taxon>Bacteria</taxon>
        <taxon>Pseudomonadati</taxon>
        <taxon>Pseudomonadota</taxon>
        <taxon>Gammaproteobacteria</taxon>
        <taxon>Legionellales</taxon>
        <taxon>Legionellaceae</taxon>
        <taxon>Legionella</taxon>
    </lineage>
</organism>
<dbReference type="AlphaFoldDB" id="A0A3S0WRF9"/>
<keyword evidence="5" id="KW-0560">Oxidoreductase</keyword>
<comment type="cofactor">
    <cofactor evidence="1">
        <name>L-ascorbate</name>
        <dbReference type="ChEBI" id="CHEBI:38290"/>
    </cofactor>
</comment>
<comment type="caution">
    <text evidence="8">The sequence shown here is derived from an EMBL/GenBank/DDBJ whole genome shotgun (WGS) entry which is preliminary data.</text>
</comment>
<gene>
    <name evidence="8" type="ORF">EKM59_06910</name>
</gene>
<evidence type="ECO:0000256" key="6">
    <source>
        <dbReference type="ARBA" id="ARBA00023004"/>
    </source>
</evidence>
<proteinExistence type="predicted"/>
<evidence type="ECO:0000256" key="2">
    <source>
        <dbReference type="ARBA" id="ARBA00022723"/>
    </source>
</evidence>
<dbReference type="RefSeq" id="WP_126954243.1">
    <property type="nucleotide sequence ID" value="NZ_RZGR01000018.1"/>
</dbReference>
<dbReference type="SMART" id="SM00702">
    <property type="entry name" value="P4Hc"/>
    <property type="match status" value="1"/>
</dbReference>
<dbReference type="InterPro" id="IPR005123">
    <property type="entry name" value="Oxoglu/Fe-dep_dioxygenase_dom"/>
</dbReference>
<dbReference type="PANTHER" id="PTHR12907">
    <property type="entry name" value="EGL NINE HOMOLOG-RELATED"/>
    <property type="match status" value="1"/>
</dbReference>
<protein>
    <submittedName>
        <fullName evidence="8">2OG-Fe(II) oxygenase</fullName>
    </submittedName>
</protein>
<evidence type="ECO:0000313" key="9">
    <source>
        <dbReference type="Proteomes" id="UP000288012"/>
    </source>
</evidence>
<evidence type="ECO:0000256" key="3">
    <source>
        <dbReference type="ARBA" id="ARBA00022896"/>
    </source>
</evidence>
<dbReference type="PANTHER" id="PTHR12907:SF26">
    <property type="entry name" value="HIF PROLYL HYDROXYLASE, ISOFORM C"/>
    <property type="match status" value="1"/>
</dbReference>
<evidence type="ECO:0000313" key="8">
    <source>
        <dbReference type="EMBL" id="RUQ85258.1"/>
    </source>
</evidence>
<dbReference type="OrthoDB" id="9783171at2"/>
<keyword evidence="6" id="KW-0408">Iron</keyword>
<evidence type="ECO:0000259" key="7">
    <source>
        <dbReference type="PROSITE" id="PS51471"/>
    </source>
</evidence>
<dbReference type="GO" id="GO:0008198">
    <property type="term" value="F:ferrous iron binding"/>
    <property type="evidence" value="ECO:0007669"/>
    <property type="project" value="TreeGrafter"/>
</dbReference>
<reference evidence="8 9" key="1">
    <citation type="submission" date="2018-12" db="EMBL/GenBank/DDBJ databases">
        <title>Legionella sp,whole genome shotgun sequence.</title>
        <authorList>
            <person name="Wu H."/>
        </authorList>
    </citation>
    <scope>NUCLEOTIDE SEQUENCE [LARGE SCALE GENOMIC DNA]</scope>
    <source>
        <strain evidence="9">km714</strain>
    </source>
</reference>
<accession>A0A3S0WRF9</accession>
<dbReference type="GO" id="GO:0071456">
    <property type="term" value="P:cellular response to hypoxia"/>
    <property type="evidence" value="ECO:0007669"/>
    <property type="project" value="TreeGrafter"/>
</dbReference>
<evidence type="ECO:0000256" key="5">
    <source>
        <dbReference type="ARBA" id="ARBA00023002"/>
    </source>
</evidence>
<feature type="domain" description="Fe2OG dioxygenase" evidence="7">
    <location>
        <begin position="102"/>
        <end position="197"/>
    </location>
</feature>
<dbReference type="Proteomes" id="UP000288012">
    <property type="component" value="Unassembled WGS sequence"/>
</dbReference>
<evidence type="ECO:0000256" key="1">
    <source>
        <dbReference type="ARBA" id="ARBA00001961"/>
    </source>
</evidence>
<dbReference type="EMBL" id="RZGR01000018">
    <property type="protein sequence ID" value="RUQ85258.1"/>
    <property type="molecule type" value="Genomic_DNA"/>
</dbReference>
<keyword evidence="3" id="KW-0847">Vitamin C</keyword>
<keyword evidence="2" id="KW-0479">Metal-binding</keyword>
<dbReference type="Gene3D" id="2.60.120.620">
    <property type="entry name" value="q2cbj1_9rhob like domain"/>
    <property type="match status" value="1"/>
</dbReference>
<dbReference type="InterPro" id="IPR044862">
    <property type="entry name" value="Pro_4_hyd_alph_FE2OG_OXY"/>
</dbReference>
<name>A0A3S0WRF9_9GAMM</name>
<evidence type="ECO:0000256" key="4">
    <source>
        <dbReference type="ARBA" id="ARBA00022964"/>
    </source>
</evidence>
<dbReference type="InterPro" id="IPR006620">
    <property type="entry name" value="Pro_4_hyd_alph"/>
</dbReference>
<dbReference type="PROSITE" id="PS51471">
    <property type="entry name" value="FE2OG_OXY"/>
    <property type="match status" value="1"/>
</dbReference>
<sequence>MAYATENIVNEIYSHGFSVVDNFLGHQDYSQLLIQAQERFARGDFRPAKIGNIQHAMRHTTIRSDELCWLDFEPSNLPLQAYLKTITAICNHLNESLFLNLSEFEAHFAVYQPGTSYKKHVDQFKNTKNRLVSCVYYLNPDWQPAHGGELTLYDRNEQILAIIPPLHNRFVCFQSDLPHEVNTTQQMRYSITGWLKTRPQDLF</sequence>
<dbReference type="Pfam" id="PF13640">
    <property type="entry name" value="2OG-FeII_Oxy_3"/>
    <property type="match status" value="1"/>
</dbReference>
<dbReference type="GO" id="GO:0031418">
    <property type="term" value="F:L-ascorbic acid binding"/>
    <property type="evidence" value="ECO:0007669"/>
    <property type="project" value="UniProtKB-KW"/>
</dbReference>
<dbReference type="GO" id="GO:0031543">
    <property type="term" value="F:peptidyl-proline dioxygenase activity"/>
    <property type="evidence" value="ECO:0007669"/>
    <property type="project" value="TreeGrafter"/>
</dbReference>
<keyword evidence="9" id="KW-1185">Reference proteome</keyword>